<reference evidence="1 2" key="1">
    <citation type="submission" date="2019-08" db="EMBL/GenBank/DDBJ databases">
        <title>Deep-cultivation of Planctomycetes and their phenomic and genomic characterization uncovers novel biology.</title>
        <authorList>
            <person name="Wiegand S."/>
            <person name="Jogler M."/>
            <person name="Boedeker C."/>
            <person name="Pinto D."/>
            <person name="Vollmers J."/>
            <person name="Rivas-Marin E."/>
            <person name="Kohn T."/>
            <person name="Peeters S.H."/>
            <person name="Heuer A."/>
            <person name="Rast P."/>
            <person name="Oberbeckmann S."/>
            <person name="Bunk B."/>
            <person name="Jeske O."/>
            <person name="Meyerdierks A."/>
            <person name="Storesund J.E."/>
            <person name="Kallscheuer N."/>
            <person name="Luecker S."/>
            <person name="Lage O.M."/>
            <person name="Pohl T."/>
            <person name="Merkel B.J."/>
            <person name="Hornburger P."/>
            <person name="Mueller R.-W."/>
            <person name="Bruemmer F."/>
            <person name="Labrenz M."/>
            <person name="Spormann A.M."/>
            <person name="Op Den Camp H."/>
            <person name="Overmann J."/>
            <person name="Amann R."/>
            <person name="Jetten M.S.M."/>
            <person name="Mascher T."/>
            <person name="Medema M.H."/>
            <person name="Devos D.P."/>
            <person name="Kaster A.-K."/>
            <person name="Ovreas L."/>
            <person name="Rohde M."/>
            <person name="Galperin M.Y."/>
            <person name="Jogler C."/>
        </authorList>
    </citation>
    <scope>NUCLEOTIDE SEQUENCE [LARGE SCALE GENOMIC DNA]</scope>
    <source>
        <strain evidence="1 2">LF1</strain>
    </source>
</reference>
<comment type="caution">
    <text evidence="1">The sequence shown here is derived from an EMBL/GenBank/DDBJ whole genome shotgun (WGS) entry which is preliminary data.</text>
</comment>
<evidence type="ECO:0000313" key="1">
    <source>
        <dbReference type="EMBL" id="KAA1259961.1"/>
    </source>
</evidence>
<organism evidence="1 2">
    <name type="scientific">Rubripirellula obstinata</name>
    <dbReference type="NCBI Taxonomy" id="406547"/>
    <lineage>
        <taxon>Bacteria</taxon>
        <taxon>Pseudomonadati</taxon>
        <taxon>Planctomycetota</taxon>
        <taxon>Planctomycetia</taxon>
        <taxon>Pirellulales</taxon>
        <taxon>Pirellulaceae</taxon>
        <taxon>Rubripirellula</taxon>
    </lineage>
</organism>
<accession>A0A5B1CI98</accession>
<sequence>MIRRPRTRLSIRDTVLKSDGNLLDSDGWRASHVTQRDEVRADGILVLIWQAGAAGGISRVCSIARIVSIEANLP</sequence>
<keyword evidence="2" id="KW-1185">Reference proteome</keyword>
<proteinExistence type="predicted"/>
<name>A0A5B1CI98_9BACT</name>
<dbReference type="EMBL" id="VRLW01000001">
    <property type="protein sequence ID" value="KAA1259961.1"/>
    <property type="molecule type" value="Genomic_DNA"/>
</dbReference>
<evidence type="ECO:0000313" key="2">
    <source>
        <dbReference type="Proteomes" id="UP000322699"/>
    </source>
</evidence>
<dbReference type="AlphaFoldDB" id="A0A5B1CI98"/>
<dbReference type="Proteomes" id="UP000322699">
    <property type="component" value="Unassembled WGS sequence"/>
</dbReference>
<protein>
    <submittedName>
        <fullName evidence="1">Uncharacterized protein</fullName>
    </submittedName>
</protein>
<gene>
    <name evidence="1" type="ORF">LF1_24990</name>
</gene>